<feature type="compositionally biased region" description="Gly residues" evidence="1">
    <location>
        <begin position="258"/>
        <end position="269"/>
    </location>
</feature>
<feature type="compositionally biased region" description="Gly residues" evidence="1">
    <location>
        <begin position="983"/>
        <end position="992"/>
    </location>
</feature>
<evidence type="ECO:0000256" key="2">
    <source>
        <dbReference type="SAM" id="SignalP"/>
    </source>
</evidence>
<organism evidence="3 4">
    <name type="scientific">Plasmodium ovale</name>
    <name type="common">malaria parasite P. ovale</name>
    <dbReference type="NCBI Taxonomy" id="36330"/>
    <lineage>
        <taxon>Eukaryota</taxon>
        <taxon>Sar</taxon>
        <taxon>Alveolata</taxon>
        <taxon>Apicomplexa</taxon>
        <taxon>Aconoidasida</taxon>
        <taxon>Haemosporida</taxon>
        <taxon>Plasmodiidae</taxon>
        <taxon>Plasmodium</taxon>
        <taxon>Plasmodium (Plasmodium)</taxon>
    </lineage>
</organism>
<accession>A0A1C3KNA9</accession>
<feature type="compositionally biased region" description="Gly residues" evidence="1">
    <location>
        <begin position="276"/>
        <end position="285"/>
    </location>
</feature>
<sequence length="1342" mass="156453">MAPLKLAVSALYLLTFLSVSCNLTIHPSLVDFFVESFRDHLFVSPNHVMSKRLAKPKCTSCDDFDCHHINTGKERYTHENDTTEKEKKREMHDEREEGKYSYLHTTPFYTTLKYNAQEMPLKGEYMENEEKLEKSENDEGNFFHRFFSLLSQKFSFLFSKKERMRVSNSTDIYPSYTIDSERTSILGDPTEQPKRSNNKYKVKGMYLGEHIDDLKSYSFLSPLSLAIDEINFNNILYHAWENAYSSYTFLKRSEVFPGGSGGGSSGGSSSGSSSGSSGGSSGGESSGAREQEAHQQGGQSQERREFSAYKESVSHMEGTTSHTGGATKTNTPLRINGERDVEEKMMDQNESVEYQSFLKILEKEKNMDSASREIFKMLNIKEENNFDDIFMNNKKVKVGICTKEERRNKIKERKLSFLQIIKWVLPNEKLTKILLRKKWKKKKEILHDKHTFSCVFYKSIDNSVLLFYLNRKEEKFSSSQVEVTDEALYEEWQKENILNVENVNTLGESKLYMLSTNMLRNLRKYKNNSYEKNIYKLHNDYTGISKLVIPMHTYQKQMFLNFMFVIEICYSNDYINENIKFKYLNSGIDANFTLVGTWIYGFPTKTTFAKNIKKESQSSDITSINPFYREYQSNIDNDLHIYNELYSWDRTESISGMNRIHEINRHTSRRYHATDNAATSNIFSSPLSDRGRIYLHEQILNIKVDPAERVKRMKLLNFGGKKIEEKMEHSSLMSNFLKQRNNDVFLFSRKGTIKFNYPLVLSELYIRFQSNPLYHFVCKKSNSFLGSNGNIISNEKRHVHGQVINYMNRLRCTYNKINYVYIFFNFFLNNNKKYGVKLEVHVDHFKQFSRHRDVPFEHINVMNYLKSNINQFRINKIEIIYSFSPFQVANETLDHTALPFYVAINSLILNKSEKVYNYIPIFYTTNLNFLHLLGRNAQGGGDKSDLSGTTQSGGEVDGEVGGEVSGEVGGEVGGEVSGEVSGEVGGEVGGEAGAETAEENARQEEGEWTRDWENEETVDGEKIDLYEDTNEEDTEEEDSHNYVNSNSFSIFTSVGEEIFLKHLTRYKCTMRSCEYEGDDGHWLDRRNFVLPNLGERKNGGIFSPRRNIQINPHNQEKTTERDQIESVELYEDYMHVLKSKVLKKDTNGNHNHNHNHHHHHHLAAYTMDYLYNFEFVEEKYVIPPYNRGILINFEKENEQLFCDLYNNFFYIKRELNENTYNDTRKDFKTIYIYSALLPTESDVFNFNHLTKNNLTLKYIQNENAKTIFKNIIPQTTYEEFYHMHKPLHKKVIDINIFDMNGNVYSTEFVGLSPEDSLYKTKIIEFIQRKLKNALQLSTEERK</sequence>
<feature type="compositionally biased region" description="Polar residues" evidence="1">
    <location>
        <begin position="317"/>
        <end position="333"/>
    </location>
</feature>
<evidence type="ECO:0008006" key="5">
    <source>
        <dbReference type="Google" id="ProtNLM"/>
    </source>
</evidence>
<gene>
    <name evidence="3" type="primary">PowCR01_030019000</name>
    <name evidence="3" type="ORF">POWCR01_030019000</name>
</gene>
<dbReference type="OrthoDB" id="378074at2759"/>
<name>A0A1C3KNA9_PLAOA</name>
<protein>
    <recommendedName>
        <fullName evidence="5">GPI transamidase component GPI16</fullName>
    </recommendedName>
</protein>
<feature type="compositionally biased region" description="Basic and acidic residues" evidence="1">
    <location>
        <begin position="999"/>
        <end position="1012"/>
    </location>
</feature>
<dbReference type="VEuPathDB" id="PlasmoDB:POWCR01_030019000"/>
<evidence type="ECO:0000256" key="1">
    <source>
        <dbReference type="SAM" id="MobiDB-lite"/>
    </source>
</evidence>
<evidence type="ECO:0000313" key="4">
    <source>
        <dbReference type="Proteomes" id="UP000243200"/>
    </source>
</evidence>
<dbReference type="EMBL" id="LT594507">
    <property type="protein sequence ID" value="SBT75529.1"/>
    <property type="molecule type" value="Genomic_DNA"/>
</dbReference>
<feature type="region of interest" description="Disordered" evidence="1">
    <location>
        <begin position="940"/>
        <end position="1041"/>
    </location>
</feature>
<feature type="region of interest" description="Disordered" evidence="1">
    <location>
        <begin position="76"/>
        <end position="96"/>
    </location>
</feature>
<feature type="compositionally biased region" description="Gly residues" evidence="1">
    <location>
        <begin position="959"/>
        <end position="976"/>
    </location>
</feature>
<dbReference type="PROSITE" id="PS51257">
    <property type="entry name" value="PROKAR_LIPOPROTEIN"/>
    <property type="match status" value="1"/>
</dbReference>
<feature type="signal peptide" evidence="2">
    <location>
        <begin position="1"/>
        <end position="21"/>
    </location>
</feature>
<dbReference type="Proteomes" id="UP000243200">
    <property type="component" value="Chromosome 3"/>
</dbReference>
<reference evidence="3 4" key="1">
    <citation type="submission" date="2016-06" db="EMBL/GenBank/DDBJ databases">
        <authorList>
            <consortium name="Pathogen Informatics"/>
        </authorList>
    </citation>
    <scope>NUCLEOTIDE SEQUENCE [LARGE SCALE GENOMIC DNA]</scope>
    <source>
        <strain evidence="3">PowCR01</strain>
    </source>
</reference>
<dbReference type="VEuPathDB" id="PlasmoDB:PocGH01_03023200"/>
<evidence type="ECO:0000313" key="3">
    <source>
        <dbReference type="EMBL" id="SBT75529.1"/>
    </source>
</evidence>
<feature type="region of interest" description="Disordered" evidence="1">
    <location>
        <begin position="258"/>
        <end position="333"/>
    </location>
</feature>
<feature type="compositionally biased region" description="Acidic residues" evidence="1">
    <location>
        <begin position="1026"/>
        <end position="1038"/>
    </location>
</feature>
<feature type="compositionally biased region" description="Basic and acidic residues" evidence="1">
    <location>
        <begin position="301"/>
        <end position="314"/>
    </location>
</feature>
<feature type="chain" id="PRO_5008677890" description="GPI transamidase component GPI16" evidence="2">
    <location>
        <begin position="22"/>
        <end position="1342"/>
    </location>
</feature>
<keyword evidence="2" id="KW-0732">Signal</keyword>
<proteinExistence type="predicted"/>